<reference evidence="3" key="2">
    <citation type="submission" date="2021-05" db="EMBL/GenBank/DDBJ databases">
        <authorList>
            <person name="Moolhuijzen P.M."/>
            <person name="Moffat C.S."/>
        </authorList>
    </citation>
    <scope>NUCLEOTIDE SEQUENCE</scope>
    <source>
        <strain evidence="3">86-124</strain>
    </source>
</reference>
<accession>A0A2W1G978</accession>
<dbReference type="Proteomes" id="UP000249757">
    <property type="component" value="Unassembled WGS sequence"/>
</dbReference>
<reference evidence="4" key="4">
    <citation type="journal article" date="2022" name="Microb. Genom.">
        <title>A global pangenome for the wheat fungal pathogen Pyrenophora tritici-repentis and prediction of effector protein structural homology.</title>
        <authorList>
            <person name="Moolhuijzen P.M."/>
            <person name="See P.T."/>
            <person name="Shi G."/>
            <person name="Powell H.R."/>
            <person name="Cockram J."/>
            <person name="Jorgensen L.N."/>
            <person name="Benslimane H."/>
            <person name="Strelkov S.E."/>
            <person name="Turner J."/>
            <person name="Liu Z."/>
            <person name="Moffat C.S."/>
        </authorList>
    </citation>
    <scope>NUCLEOTIDE SEQUENCE [LARGE SCALE GENOMIC DNA]</scope>
</reference>
<feature type="compositionally biased region" description="Low complexity" evidence="1">
    <location>
        <begin position="16"/>
        <end position="45"/>
    </location>
</feature>
<feature type="compositionally biased region" description="Basic and acidic residues" evidence="1">
    <location>
        <begin position="128"/>
        <end position="139"/>
    </location>
</feature>
<dbReference type="EMBL" id="NRDI02000026">
    <property type="protein sequence ID" value="KAI1508413.1"/>
    <property type="molecule type" value="Genomic_DNA"/>
</dbReference>
<name>A0A2W1G978_9PLEO</name>
<evidence type="ECO:0000313" key="4">
    <source>
        <dbReference type="Proteomes" id="UP000249757"/>
    </source>
</evidence>
<feature type="compositionally biased region" description="Low complexity" evidence="1">
    <location>
        <begin position="63"/>
        <end position="78"/>
    </location>
</feature>
<reference evidence="3" key="3">
    <citation type="journal article" date="2022" name="bioRxiv">
        <title>A global pangenome for the wheat fungal pathogen Pyrenophora tritici-repentis and prediction of effector protein structural homology.</title>
        <authorList>
            <person name="Moolhuijzen P."/>
            <person name="See P.T."/>
            <person name="Shi G."/>
            <person name="Powell H.R."/>
            <person name="Cockram J."/>
            <person name="Jorgensen L.N."/>
            <person name="Benslimane H."/>
            <person name="Strelkov S.E."/>
            <person name="Turner J."/>
            <person name="Liu Z."/>
            <person name="Moffat C.S."/>
        </authorList>
    </citation>
    <scope>NUCLEOTIDE SEQUENCE</scope>
    <source>
        <strain evidence="3">86-124</strain>
    </source>
</reference>
<dbReference type="OrthoDB" id="10527564at2759"/>
<comment type="caution">
    <text evidence="3">The sequence shown here is derived from an EMBL/GenBank/DDBJ whole genome shotgun (WGS) entry which is preliminary data.</text>
</comment>
<feature type="compositionally biased region" description="Polar residues" evidence="1">
    <location>
        <begin position="82"/>
        <end position="97"/>
    </location>
</feature>
<evidence type="ECO:0000313" key="2">
    <source>
        <dbReference type="EMBL" id="KAF7566759.1"/>
    </source>
</evidence>
<gene>
    <name evidence="3" type="ORF">Ptr86124_012635</name>
    <name evidence="2" type="ORF">PtrM4_150790</name>
</gene>
<keyword evidence="4" id="KW-1185">Reference proteome</keyword>
<proteinExistence type="predicted"/>
<sequence>MSDSEAADSLRKILAKSTPKAPKPKSSQPLGTTTAPPAATTPATPLQTRHAAPTFHFPTVNVPGSSPKSATGSASSGPRKSVFSSKTTSSAPKPNQSSRKKEQAAAPETTTSSSTVSLHSIIDTEQDVAPKEEKADKKTSMAGSRWWTRGGG</sequence>
<dbReference type="AlphaFoldDB" id="A0A2W1G978"/>
<reference evidence="2" key="1">
    <citation type="journal article" date="2018" name="BMC Genomics">
        <title>Comparative genomics of the wheat fungal pathogen Pyrenophora tritici-repentis reveals chromosomal variations and genome plasticity.</title>
        <authorList>
            <person name="Moolhuijzen P."/>
            <person name="See P.T."/>
            <person name="Hane J.K."/>
            <person name="Shi G."/>
            <person name="Liu Z."/>
            <person name="Oliver R.P."/>
            <person name="Moffat C.S."/>
        </authorList>
    </citation>
    <scope>NUCLEOTIDE SEQUENCE [LARGE SCALE GENOMIC DNA]</scope>
    <source>
        <strain evidence="2">M4</strain>
    </source>
</reference>
<dbReference type="EMBL" id="NQIK02000009">
    <property type="protein sequence ID" value="KAF7566759.1"/>
    <property type="molecule type" value="Genomic_DNA"/>
</dbReference>
<evidence type="ECO:0000313" key="3">
    <source>
        <dbReference type="EMBL" id="KAI1508413.1"/>
    </source>
</evidence>
<dbReference type="Proteomes" id="UP000245464">
    <property type="component" value="Chromosome 9"/>
</dbReference>
<protein>
    <submittedName>
        <fullName evidence="3">Uncharacterized protein</fullName>
    </submittedName>
</protein>
<organism evidence="3 4">
    <name type="scientific">Pyrenophora tritici-repentis</name>
    <dbReference type="NCBI Taxonomy" id="45151"/>
    <lineage>
        <taxon>Eukaryota</taxon>
        <taxon>Fungi</taxon>
        <taxon>Dikarya</taxon>
        <taxon>Ascomycota</taxon>
        <taxon>Pezizomycotina</taxon>
        <taxon>Dothideomycetes</taxon>
        <taxon>Pleosporomycetidae</taxon>
        <taxon>Pleosporales</taxon>
        <taxon>Pleosporineae</taxon>
        <taxon>Pleosporaceae</taxon>
        <taxon>Pyrenophora</taxon>
    </lineage>
</organism>
<evidence type="ECO:0000256" key="1">
    <source>
        <dbReference type="SAM" id="MobiDB-lite"/>
    </source>
</evidence>
<feature type="region of interest" description="Disordered" evidence="1">
    <location>
        <begin position="1"/>
        <end position="152"/>
    </location>
</feature>